<evidence type="ECO:0000256" key="6">
    <source>
        <dbReference type="ARBA" id="ARBA00023136"/>
    </source>
</evidence>
<dbReference type="PIRSF" id="PIRSF006066">
    <property type="entry name" value="HI0050"/>
    <property type="match status" value="1"/>
</dbReference>
<keyword evidence="6 7" id="KW-0472">Membrane</keyword>
<comment type="subunit">
    <text evidence="7">The complex comprises the extracytoplasmic solute receptor protein and the two transmembrane proteins.</text>
</comment>
<dbReference type="InterPro" id="IPR010656">
    <property type="entry name" value="DctM"/>
</dbReference>
<feature type="transmembrane region" description="Helical" evidence="7">
    <location>
        <begin position="175"/>
        <end position="194"/>
    </location>
</feature>
<feature type="transmembrane region" description="Helical" evidence="7">
    <location>
        <begin position="246"/>
        <end position="264"/>
    </location>
</feature>
<dbReference type="PANTHER" id="PTHR33362">
    <property type="entry name" value="SIALIC ACID TRAP TRANSPORTER PERMEASE PROTEIN SIAT-RELATED"/>
    <property type="match status" value="1"/>
</dbReference>
<accession>A0ABT3GU19</accession>
<dbReference type="PANTHER" id="PTHR33362:SF5">
    <property type="entry name" value="C4-DICARBOXYLATE TRAP TRANSPORTER LARGE PERMEASE PROTEIN DCTM"/>
    <property type="match status" value="1"/>
</dbReference>
<name>A0ABT3GU19_9RHOB</name>
<reference evidence="9 10" key="1">
    <citation type="submission" date="2022-10" db="EMBL/GenBank/DDBJ databases">
        <title>Pararhodobacter sp. nov., isolated from marine algae.</title>
        <authorList>
            <person name="Choi B.J."/>
            <person name="Kim J.M."/>
            <person name="Lee J.K."/>
            <person name="Choi D.G."/>
            <person name="Jeon C.O."/>
        </authorList>
    </citation>
    <scope>NUCLEOTIDE SEQUENCE [LARGE SCALE GENOMIC DNA]</scope>
    <source>
        <strain evidence="9 10">ZQ420</strain>
    </source>
</reference>
<evidence type="ECO:0000313" key="9">
    <source>
        <dbReference type="EMBL" id="MCW1931034.1"/>
    </source>
</evidence>
<keyword evidence="2" id="KW-1003">Cell membrane</keyword>
<feature type="transmembrane region" description="Helical" evidence="7">
    <location>
        <begin position="276"/>
        <end position="299"/>
    </location>
</feature>
<feature type="transmembrane region" description="Helical" evidence="7">
    <location>
        <begin position="319"/>
        <end position="348"/>
    </location>
</feature>
<keyword evidence="3 7" id="KW-0997">Cell inner membrane</keyword>
<comment type="function">
    <text evidence="7">Part of the tripartite ATP-independent periplasmic (TRAP) transport system.</text>
</comment>
<evidence type="ECO:0000256" key="1">
    <source>
        <dbReference type="ARBA" id="ARBA00004429"/>
    </source>
</evidence>
<evidence type="ECO:0000256" key="5">
    <source>
        <dbReference type="ARBA" id="ARBA00022989"/>
    </source>
</evidence>
<protein>
    <recommendedName>
        <fullName evidence="7">TRAP transporter large permease protein</fullName>
    </recommendedName>
</protein>
<dbReference type="InterPro" id="IPR004681">
    <property type="entry name" value="TRAP_DctM"/>
</dbReference>
<comment type="similarity">
    <text evidence="7">Belongs to the TRAP transporter large permease family.</text>
</comment>
<keyword evidence="10" id="KW-1185">Reference proteome</keyword>
<sequence>MANADLIAILGFVSLFALLLLRVPIGVALGLVGVAGYGAMRGLTPALNVLATSPIRVITDFNLSVVSFFILMGVLATNSGMSRELFRASNSWLGQFRGGVALSTIAACSGFAAICGSSVATAATMTKIALPEMRRFGYREDTATGVIAAGGTLGIMIPPSVVLVIYAYITETDVGQLFIAGIVPGILAVLLYMVTILTAHRRGLPAGTPFDLQEALSALSGVWAVIVLFLGVIGVIYMGIATPTEAAAVGALLTLVLGVVRGRLGPREILDSLIEALRTSVSVYSVLIGAMLFSYFLAITRSPQKLTAWLVDLDFSAHGTLALILIAFIIAGCILDTMAMILLLVPIVYPVIIQLGFDPIWFGIIIVMVAELGLITPPVGINVFVINTIAKDVPLGTIFRGVLPFIATDILRLILLVVFPGLVLFLPSTM</sequence>
<dbReference type="Proteomes" id="UP001208938">
    <property type="component" value="Unassembled WGS sequence"/>
</dbReference>
<feature type="transmembrane region" description="Helical" evidence="7">
    <location>
        <begin position="100"/>
        <end position="125"/>
    </location>
</feature>
<gene>
    <name evidence="9" type="ORF">OKW52_01785</name>
</gene>
<keyword evidence="5 7" id="KW-1133">Transmembrane helix</keyword>
<feature type="transmembrane region" description="Helical" evidence="7">
    <location>
        <begin position="215"/>
        <end position="240"/>
    </location>
</feature>
<feature type="transmembrane region" description="Helical" evidence="7">
    <location>
        <begin position="146"/>
        <end position="169"/>
    </location>
</feature>
<feature type="transmembrane region" description="Helical" evidence="7">
    <location>
        <begin position="360"/>
        <end position="385"/>
    </location>
</feature>
<evidence type="ECO:0000259" key="8">
    <source>
        <dbReference type="Pfam" id="PF06808"/>
    </source>
</evidence>
<organism evidence="9 10">
    <name type="scientific">Pararhodobacter zhoushanensis</name>
    <dbReference type="NCBI Taxonomy" id="2479545"/>
    <lineage>
        <taxon>Bacteria</taxon>
        <taxon>Pseudomonadati</taxon>
        <taxon>Pseudomonadota</taxon>
        <taxon>Alphaproteobacteria</taxon>
        <taxon>Rhodobacterales</taxon>
        <taxon>Paracoccaceae</taxon>
        <taxon>Pararhodobacter</taxon>
    </lineage>
</organism>
<dbReference type="Pfam" id="PF06808">
    <property type="entry name" value="DctM"/>
    <property type="match status" value="1"/>
</dbReference>
<evidence type="ECO:0000256" key="3">
    <source>
        <dbReference type="ARBA" id="ARBA00022519"/>
    </source>
</evidence>
<evidence type="ECO:0000256" key="4">
    <source>
        <dbReference type="ARBA" id="ARBA00022692"/>
    </source>
</evidence>
<evidence type="ECO:0000256" key="7">
    <source>
        <dbReference type="RuleBase" id="RU369079"/>
    </source>
</evidence>
<dbReference type="RefSeq" id="WP_264504191.1">
    <property type="nucleotide sequence ID" value="NZ_JAPDFL010000001.1"/>
</dbReference>
<feature type="transmembrane region" description="Helical" evidence="7">
    <location>
        <begin position="6"/>
        <end position="39"/>
    </location>
</feature>
<comment type="caution">
    <text evidence="9">The sequence shown here is derived from an EMBL/GenBank/DDBJ whole genome shotgun (WGS) entry which is preliminary data.</text>
</comment>
<proteinExistence type="inferred from homology"/>
<comment type="subcellular location">
    <subcellularLocation>
        <location evidence="1 7">Cell inner membrane</location>
        <topology evidence="1 7">Multi-pass membrane protein</topology>
    </subcellularLocation>
</comment>
<keyword evidence="7" id="KW-0813">Transport</keyword>
<evidence type="ECO:0000256" key="2">
    <source>
        <dbReference type="ARBA" id="ARBA00022475"/>
    </source>
</evidence>
<dbReference type="EMBL" id="JAPDFL010000001">
    <property type="protein sequence ID" value="MCW1931034.1"/>
    <property type="molecule type" value="Genomic_DNA"/>
</dbReference>
<feature type="transmembrane region" description="Helical" evidence="7">
    <location>
        <begin position="60"/>
        <end position="80"/>
    </location>
</feature>
<feature type="transmembrane region" description="Helical" evidence="7">
    <location>
        <begin position="405"/>
        <end position="426"/>
    </location>
</feature>
<feature type="domain" description="TRAP C4-dicarboxylate transport system permease DctM subunit" evidence="8">
    <location>
        <begin position="12"/>
        <end position="422"/>
    </location>
</feature>
<evidence type="ECO:0000313" key="10">
    <source>
        <dbReference type="Proteomes" id="UP001208938"/>
    </source>
</evidence>
<keyword evidence="4 7" id="KW-0812">Transmembrane</keyword>
<dbReference type="NCBIfam" id="TIGR00786">
    <property type="entry name" value="dctM"/>
    <property type="match status" value="1"/>
</dbReference>